<reference evidence="1 2" key="1">
    <citation type="submission" date="2019-03" db="EMBL/GenBank/DDBJ databases">
        <title>Genomic Encyclopedia of Type Strains, Phase III (KMG-III): the genomes of soil and plant-associated and newly described type strains.</title>
        <authorList>
            <person name="Whitman W."/>
        </authorList>
    </citation>
    <scope>NUCLEOTIDE SEQUENCE [LARGE SCALE GENOMIC DNA]</scope>
    <source>
        <strain evidence="1 2">CECT 8976</strain>
    </source>
</reference>
<keyword evidence="2" id="KW-1185">Reference proteome</keyword>
<dbReference type="EMBL" id="SNZP01000017">
    <property type="protein sequence ID" value="TDR72064.1"/>
    <property type="molecule type" value="Genomic_DNA"/>
</dbReference>
<dbReference type="Proteomes" id="UP000295611">
    <property type="component" value="Unassembled WGS sequence"/>
</dbReference>
<gene>
    <name evidence="1" type="ORF">DFP86_11773</name>
</gene>
<organism evidence="1 2">
    <name type="scientific">Paludibacterium purpuratum</name>
    <dbReference type="NCBI Taxonomy" id="1144873"/>
    <lineage>
        <taxon>Bacteria</taxon>
        <taxon>Pseudomonadati</taxon>
        <taxon>Pseudomonadota</taxon>
        <taxon>Betaproteobacteria</taxon>
        <taxon>Neisseriales</taxon>
        <taxon>Chromobacteriaceae</taxon>
        <taxon>Paludibacterium</taxon>
    </lineage>
</organism>
<evidence type="ECO:0000313" key="2">
    <source>
        <dbReference type="Proteomes" id="UP000295611"/>
    </source>
</evidence>
<comment type="caution">
    <text evidence="1">The sequence shown here is derived from an EMBL/GenBank/DDBJ whole genome shotgun (WGS) entry which is preliminary data.</text>
</comment>
<evidence type="ECO:0000313" key="1">
    <source>
        <dbReference type="EMBL" id="TDR72064.1"/>
    </source>
</evidence>
<sequence length="244" mass="27756">MKRWLVLLGCLWWLPVAAKPFLLCAEPWYPFIYQDAGQARGLLVDALQRQPDVRIRYRFMGMAGCEKLMRQGQVDLAAFATMSHLPPGWLNTRQTLVTWVLYAWVPLKSPVTHFSPEAFAGKRLAWIDAYDYPETLDKDQQYRRVPAVDSVEAVALLANGRIDLMLDDPFVTQDVDPVFARAIRRLPEVVASKPQPLALRPGLGWLRDRIDRGVQQMRDDGSLDAFYQFHFGAGLQALSVSDKP</sequence>
<proteinExistence type="predicted"/>
<dbReference type="Gene3D" id="3.40.190.10">
    <property type="entry name" value="Periplasmic binding protein-like II"/>
    <property type="match status" value="2"/>
</dbReference>
<accession>A0A4R7AX03</accession>
<dbReference type="RefSeq" id="WP_133683726.1">
    <property type="nucleotide sequence ID" value="NZ_SNZP01000017.1"/>
</dbReference>
<name>A0A4R7AX03_9NEIS</name>
<dbReference type="SUPFAM" id="SSF53850">
    <property type="entry name" value="Periplasmic binding protein-like II"/>
    <property type="match status" value="1"/>
</dbReference>
<dbReference type="AlphaFoldDB" id="A0A4R7AX03"/>
<dbReference type="OrthoDB" id="9132274at2"/>
<protein>
    <submittedName>
        <fullName evidence="1">ABC-type amino acid transport substrate-binding protein</fullName>
    </submittedName>
</protein>